<name>A0ABS5SQY0_9PROT</name>
<dbReference type="EMBL" id="JABLUU010000015">
    <property type="protein sequence ID" value="MBT0676147.1"/>
    <property type="molecule type" value="Genomic_DNA"/>
</dbReference>
<accession>A0ABS5SQY0</accession>
<dbReference type="RefSeq" id="WP_214165312.1">
    <property type="nucleotide sequence ID" value="NZ_JABLUU010000015.1"/>
</dbReference>
<protein>
    <recommendedName>
        <fullName evidence="3">GMC family oxidoreductase</fullName>
    </recommendedName>
</protein>
<evidence type="ECO:0000313" key="1">
    <source>
        <dbReference type="EMBL" id="MBT0676147.1"/>
    </source>
</evidence>
<evidence type="ECO:0000313" key="2">
    <source>
        <dbReference type="Proteomes" id="UP001519538"/>
    </source>
</evidence>
<proteinExistence type="predicted"/>
<evidence type="ECO:0008006" key="3">
    <source>
        <dbReference type="Google" id="ProtNLM"/>
    </source>
</evidence>
<gene>
    <name evidence="1" type="ORF">HNO79_12235</name>
</gene>
<comment type="caution">
    <text evidence="1">The sequence shown here is derived from an EMBL/GenBank/DDBJ whole genome shotgun (WGS) entry which is preliminary data.</text>
</comment>
<dbReference type="SUPFAM" id="SSF51905">
    <property type="entry name" value="FAD/NAD(P)-binding domain"/>
    <property type="match status" value="1"/>
</dbReference>
<keyword evidence="2" id="KW-1185">Reference proteome</keyword>
<organism evidence="1 2">
    <name type="scientific">Komagataeibacter oboediens</name>
    <dbReference type="NCBI Taxonomy" id="65958"/>
    <lineage>
        <taxon>Bacteria</taxon>
        <taxon>Pseudomonadati</taxon>
        <taxon>Pseudomonadota</taxon>
        <taxon>Alphaproteobacteria</taxon>
        <taxon>Acetobacterales</taxon>
        <taxon>Acetobacteraceae</taxon>
        <taxon>Komagataeibacter</taxon>
    </lineage>
</organism>
<dbReference type="Proteomes" id="UP001519538">
    <property type="component" value="Unassembled WGS sequence"/>
</dbReference>
<reference evidence="1 2" key="1">
    <citation type="journal article" date="2021" name="Astrobiology">
        <title>Bacterial Cellulose Retains Robustness but Its Synthesis Declines After Exposure to a Mars-Like Environment Simulated Outside the International Space Station.</title>
        <authorList>
            <person name="Orlovska I."/>
            <person name="Podolich O."/>
            <person name="Kukharenko O."/>
            <person name="Zaets I."/>
            <person name="Reva O."/>
            <person name="Khirunenko L."/>
            <person name="Zmejkoski D."/>
            <person name="Rogalsky S."/>
            <person name="Barh D."/>
            <person name="Tiwari S."/>
            <person name="Kumavath R."/>
            <person name="Goes-Neto A."/>
            <person name="Azevedo V."/>
            <person name="Brenig B."/>
            <person name="Ghosh P."/>
            <person name="de Vera J.P."/>
            <person name="Kozyrovska N."/>
        </authorList>
    </citation>
    <scope>NUCLEOTIDE SEQUENCE [LARGE SCALE GENOMIC DNA]</scope>
    <source>
        <strain evidence="1 2">IMBG 311</strain>
    </source>
</reference>
<sequence length="437" mass="47483">MTTCFDVIVVGAGPCALATLSALPANLSVAIITGSEPALPSPSDVHPKIRVVSLESGQHPGVADRIEPTEGKHRTLYATAITGGLANYWGQQFVRYGRGDPYGADLFTNYQAYIDECSTMEALFCLTDGTPFPGPTHLPEGFILHEPRLLNGTADNAAAGLDAMRFAIDQAMKNYTCVACRATRLSRTETGEWSVHLSDGSRVTGRKIWLAAGVIGTAQLVLNSIDTLRGASFRDHAPYMAYASGLRHLLRARPGRHFNAYTLERIESSHCDVFASIYDMGSTELNLVLGSAINLVSPFLRGVRSPSLASRLQPVQIWTMRSFSRIVLDATGTRYSSHLDDASTDDGLCQTIAAVSSLGGKVWRHNRTPGGLGFHYHNLRMTLDDGRDIPVNTLLRRWSDGHVLCSDASILPTIGLRPHTLTAMATARYLVKKQSEQ</sequence>
<dbReference type="InterPro" id="IPR036188">
    <property type="entry name" value="FAD/NAD-bd_sf"/>
</dbReference>
<dbReference type="GeneID" id="79188511"/>